<keyword evidence="10" id="KW-0624">Polysaccharide degradation</keyword>
<evidence type="ECO:0000256" key="2">
    <source>
        <dbReference type="ARBA" id="ARBA00022729"/>
    </source>
</evidence>
<name>A0A2J5I3S9_9EURO</name>
<dbReference type="InterPro" id="IPR002594">
    <property type="entry name" value="GH12"/>
</dbReference>
<dbReference type="InterPro" id="IPR013319">
    <property type="entry name" value="GH11/12"/>
</dbReference>
<organism evidence="11 12">
    <name type="scientific">Aspergillus taichungensis</name>
    <dbReference type="NCBI Taxonomy" id="482145"/>
    <lineage>
        <taxon>Eukaryota</taxon>
        <taxon>Fungi</taxon>
        <taxon>Dikarya</taxon>
        <taxon>Ascomycota</taxon>
        <taxon>Pezizomycotina</taxon>
        <taxon>Eurotiomycetes</taxon>
        <taxon>Eurotiomycetidae</taxon>
        <taxon>Eurotiales</taxon>
        <taxon>Aspergillaceae</taxon>
        <taxon>Aspergillus</taxon>
        <taxon>Aspergillus subgen. Circumdati</taxon>
    </lineage>
</organism>
<dbReference type="OrthoDB" id="95118at2759"/>
<evidence type="ECO:0000256" key="9">
    <source>
        <dbReference type="ARBA" id="ARBA00043018"/>
    </source>
</evidence>
<evidence type="ECO:0000256" key="8">
    <source>
        <dbReference type="ARBA" id="ARBA00041304"/>
    </source>
</evidence>
<evidence type="ECO:0000256" key="7">
    <source>
        <dbReference type="ARBA" id="ARBA00038882"/>
    </source>
</evidence>
<dbReference type="PANTHER" id="PTHR34002:SF9">
    <property type="entry name" value="XYLOGLUCAN-SPECIFIC ENDO-BETA-1,4-GLUCANASE A"/>
    <property type="match status" value="1"/>
</dbReference>
<dbReference type="Pfam" id="PF01670">
    <property type="entry name" value="Glyco_hydro_12"/>
    <property type="match status" value="1"/>
</dbReference>
<protein>
    <recommendedName>
        <fullName evidence="7">xyloglucan-specific endo-beta-1,4-glucanase</fullName>
        <ecNumber evidence="7">3.2.1.151</ecNumber>
    </recommendedName>
    <alternativeName>
        <fullName evidence="8">Xyloglucanase A</fullName>
    </alternativeName>
    <alternativeName>
        <fullName evidence="9">Xyloglucanendohydrolase A</fullName>
    </alternativeName>
</protein>
<comment type="catalytic activity">
    <reaction evidence="5">
        <text>xyloglucan + H2O = xyloglucan oligosaccharides.</text>
        <dbReference type="EC" id="3.2.1.151"/>
    </reaction>
</comment>
<evidence type="ECO:0000256" key="4">
    <source>
        <dbReference type="ARBA" id="ARBA00023295"/>
    </source>
</evidence>
<dbReference type="EMBL" id="KZ559511">
    <property type="protein sequence ID" value="PLN84511.1"/>
    <property type="molecule type" value="Genomic_DNA"/>
</dbReference>
<proteinExistence type="inferred from homology"/>
<evidence type="ECO:0000256" key="5">
    <source>
        <dbReference type="ARBA" id="ARBA00037012"/>
    </source>
</evidence>
<keyword evidence="12" id="KW-1185">Reference proteome</keyword>
<dbReference type="EC" id="3.2.1.151" evidence="7"/>
<dbReference type="Proteomes" id="UP000235023">
    <property type="component" value="Unassembled WGS sequence"/>
</dbReference>
<sequence length="275" mass="29832">MAFRSGTNQAVSRLSKSIFLFTLLNMKFLLLALTGLVSGAAMTRRGLLNGATLTRRADSCGQWDTIEKGDFTVYNNLWGQDNAESGKQCTGLDGQNGTTLAWHTSWSWTGGEGQVKSYANAAYHFEPKQLSEVTKIPTTWKWSYKGSDLVCNVAYDLFLSSTADGDAEYEIMIWLGALGGAGPISSTGSPIATPTIAGHQWQLYSGPNGEMQVFSFVAPSSTENFSTDLKQFLTYLQENQDLAADQYLTDVQAGTEPFSGQDARLTVSSYSVTVA</sequence>
<evidence type="ECO:0000313" key="11">
    <source>
        <dbReference type="EMBL" id="PLN84511.1"/>
    </source>
</evidence>
<dbReference type="InterPro" id="IPR013320">
    <property type="entry name" value="ConA-like_dom_sf"/>
</dbReference>
<dbReference type="SUPFAM" id="SSF49899">
    <property type="entry name" value="Concanavalin A-like lectins/glucanases"/>
    <property type="match status" value="1"/>
</dbReference>
<dbReference type="PANTHER" id="PTHR34002">
    <property type="entry name" value="BLR1656 PROTEIN"/>
    <property type="match status" value="1"/>
</dbReference>
<dbReference type="AlphaFoldDB" id="A0A2J5I3S9"/>
<evidence type="ECO:0000256" key="1">
    <source>
        <dbReference type="ARBA" id="ARBA00005519"/>
    </source>
</evidence>
<gene>
    <name evidence="11" type="ORF">BDW42DRAFT_162770</name>
</gene>
<comment type="similarity">
    <text evidence="1 10">Belongs to the glycosyl hydrolase 12 (cellulase H) family.</text>
</comment>
<keyword evidence="4 10" id="KW-0326">Glycosidase</keyword>
<reference evidence="12" key="1">
    <citation type="submission" date="2017-12" db="EMBL/GenBank/DDBJ databases">
        <authorList>
            <consortium name="DOE Joint Genome Institute"/>
            <person name="Mondo S.J."/>
            <person name="Kjaerbolling I."/>
            <person name="Vesth T.C."/>
            <person name="Frisvad J.C."/>
            <person name="Nybo J.L."/>
            <person name="Theobald S."/>
            <person name="Kuo A."/>
            <person name="Bowyer P."/>
            <person name="Matsuda Y."/>
            <person name="Lyhne E.K."/>
            <person name="Kogle M.E."/>
            <person name="Clum A."/>
            <person name="Lipzen A."/>
            <person name="Salamov A."/>
            <person name="Ngan C.Y."/>
            <person name="Daum C."/>
            <person name="Chiniquy J."/>
            <person name="Barry K."/>
            <person name="LaButti K."/>
            <person name="Haridas S."/>
            <person name="Simmons B.A."/>
            <person name="Magnuson J.K."/>
            <person name="Mortensen U.H."/>
            <person name="Larsen T.O."/>
            <person name="Grigoriev I.V."/>
            <person name="Baker S.E."/>
            <person name="Andersen M.R."/>
            <person name="Nordberg H.P."/>
            <person name="Cantor M.N."/>
            <person name="Hua S.X."/>
        </authorList>
    </citation>
    <scope>NUCLEOTIDE SEQUENCE [LARGE SCALE GENOMIC DNA]</scope>
    <source>
        <strain evidence="12">IBT 19404</strain>
    </source>
</reference>
<evidence type="ECO:0000256" key="3">
    <source>
        <dbReference type="ARBA" id="ARBA00022801"/>
    </source>
</evidence>
<evidence type="ECO:0000256" key="6">
    <source>
        <dbReference type="ARBA" id="ARBA00037774"/>
    </source>
</evidence>
<dbReference type="GO" id="GO:0033946">
    <property type="term" value="F:xyloglucan-specific endo-beta-1,4-glucanase activity"/>
    <property type="evidence" value="ECO:0007669"/>
    <property type="project" value="UniProtKB-EC"/>
</dbReference>
<dbReference type="GO" id="GO:0008810">
    <property type="term" value="F:cellulase activity"/>
    <property type="evidence" value="ECO:0007669"/>
    <property type="project" value="InterPro"/>
</dbReference>
<evidence type="ECO:0000313" key="12">
    <source>
        <dbReference type="Proteomes" id="UP000235023"/>
    </source>
</evidence>
<dbReference type="GO" id="GO:0000272">
    <property type="term" value="P:polysaccharide catabolic process"/>
    <property type="evidence" value="ECO:0007669"/>
    <property type="project" value="UniProtKB-KW"/>
</dbReference>
<accession>A0A2J5I3S9</accession>
<comment type="function">
    <text evidence="6">Catalyzes endohydrolysis of 1,4-beta-D-glucosidic linkages in xyloglucan with retention of the beta-configuration of the glycosyl residues. Specific for xyloglucan and does not hydrolyze other cell wall components.</text>
</comment>
<evidence type="ECO:0000256" key="10">
    <source>
        <dbReference type="RuleBase" id="RU361163"/>
    </source>
</evidence>
<keyword evidence="10" id="KW-0119">Carbohydrate metabolism</keyword>
<dbReference type="Gene3D" id="2.60.120.180">
    <property type="match status" value="1"/>
</dbReference>
<keyword evidence="2" id="KW-0732">Signal</keyword>
<keyword evidence="3 10" id="KW-0378">Hydrolase</keyword>